<dbReference type="AlphaFoldDB" id="A0A2S9XAF3"/>
<reference evidence="2 3" key="1">
    <citation type="submission" date="2017-01" db="EMBL/GenBank/DDBJ databases">
        <title>New insights into the genetic diversity of Chromobacterium isolated from tropical freshwater lake.</title>
        <authorList>
            <person name="Santos A.B."/>
            <person name="Nascimento A.M."/>
            <person name="Da Silva P.C."/>
        </authorList>
    </citation>
    <scope>NUCLEOTIDE SEQUENCE [LARGE SCALE GENOMIC DNA]</scope>
    <source>
        <strain evidence="2 3">56AF</strain>
    </source>
</reference>
<keyword evidence="1" id="KW-0472">Membrane</keyword>
<dbReference type="EMBL" id="MTBD01000001">
    <property type="protein sequence ID" value="PRP72646.1"/>
    <property type="molecule type" value="Genomic_DNA"/>
</dbReference>
<evidence type="ECO:0000313" key="2">
    <source>
        <dbReference type="EMBL" id="PRP72646.1"/>
    </source>
</evidence>
<evidence type="ECO:0000313" key="3">
    <source>
        <dbReference type="Proteomes" id="UP000239469"/>
    </source>
</evidence>
<sequence length="148" mass="16395">MTSLLKKYLLWMFGINAILLFVLSLWTEQSGSACVAQWGRSMALWYAAGLMVPLNAISAIVVFTRFNIWRTISIEKIGLIHFLVSTGVMAIAAIPLLAGIMQCSPRMAARNAIFQYLQLLVNEQAFLICFLAFLVATGSLAKKYGRSI</sequence>
<comment type="caution">
    <text evidence="2">The sequence shown here is derived from an EMBL/GenBank/DDBJ whole genome shotgun (WGS) entry which is preliminary data.</text>
</comment>
<dbReference type="OrthoDB" id="9976154at2"/>
<keyword evidence="1" id="KW-1133">Transmembrane helix</keyword>
<feature type="transmembrane region" description="Helical" evidence="1">
    <location>
        <begin position="113"/>
        <end position="136"/>
    </location>
</feature>
<dbReference type="RefSeq" id="WP_106075514.1">
    <property type="nucleotide sequence ID" value="NZ_MTBD01000001.1"/>
</dbReference>
<gene>
    <name evidence="2" type="ORF">BUE93_01035</name>
</gene>
<accession>A0A2S9XAF3</accession>
<name>A0A2S9XAF3_9NEIS</name>
<keyword evidence="1" id="KW-0812">Transmembrane</keyword>
<feature type="transmembrane region" description="Helical" evidence="1">
    <location>
        <begin position="78"/>
        <end position="101"/>
    </location>
</feature>
<dbReference type="Proteomes" id="UP000239469">
    <property type="component" value="Unassembled WGS sequence"/>
</dbReference>
<evidence type="ECO:0000256" key="1">
    <source>
        <dbReference type="SAM" id="Phobius"/>
    </source>
</evidence>
<proteinExistence type="predicted"/>
<organism evidence="2 3">
    <name type="scientific">Chromobacterium amazonense</name>
    <dbReference type="NCBI Taxonomy" id="1382803"/>
    <lineage>
        <taxon>Bacteria</taxon>
        <taxon>Pseudomonadati</taxon>
        <taxon>Pseudomonadota</taxon>
        <taxon>Betaproteobacteria</taxon>
        <taxon>Neisseriales</taxon>
        <taxon>Chromobacteriaceae</taxon>
        <taxon>Chromobacterium</taxon>
    </lineage>
</organism>
<feature type="transmembrane region" description="Helical" evidence="1">
    <location>
        <begin position="43"/>
        <end position="66"/>
    </location>
</feature>
<protein>
    <submittedName>
        <fullName evidence="2">Uncharacterized protein</fullName>
    </submittedName>
</protein>